<dbReference type="Proteomes" id="UP001465976">
    <property type="component" value="Unassembled WGS sequence"/>
</dbReference>
<organism evidence="1 2">
    <name type="scientific">Marasmius crinis-equi</name>
    <dbReference type="NCBI Taxonomy" id="585013"/>
    <lineage>
        <taxon>Eukaryota</taxon>
        <taxon>Fungi</taxon>
        <taxon>Dikarya</taxon>
        <taxon>Basidiomycota</taxon>
        <taxon>Agaricomycotina</taxon>
        <taxon>Agaricomycetes</taxon>
        <taxon>Agaricomycetidae</taxon>
        <taxon>Agaricales</taxon>
        <taxon>Marasmiineae</taxon>
        <taxon>Marasmiaceae</taxon>
        <taxon>Marasmius</taxon>
    </lineage>
</organism>
<accession>A0ABR3F0Q5</accession>
<name>A0ABR3F0Q5_9AGAR</name>
<evidence type="ECO:0000313" key="2">
    <source>
        <dbReference type="Proteomes" id="UP001465976"/>
    </source>
</evidence>
<protein>
    <submittedName>
        <fullName evidence="1">Uncharacterized protein</fullName>
    </submittedName>
</protein>
<dbReference type="EMBL" id="JBAHYK010001261">
    <property type="protein sequence ID" value="KAL0568774.1"/>
    <property type="molecule type" value="Genomic_DNA"/>
</dbReference>
<evidence type="ECO:0000313" key="1">
    <source>
        <dbReference type="EMBL" id="KAL0568774.1"/>
    </source>
</evidence>
<proteinExistence type="predicted"/>
<reference evidence="1 2" key="1">
    <citation type="submission" date="2024-02" db="EMBL/GenBank/DDBJ databases">
        <title>A draft genome for the cacao thread blight pathogen Marasmius crinis-equi.</title>
        <authorList>
            <person name="Cohen S.P."/>
            <person name="Baruah I.K."/>
            <person name="Amoako-Attah I."/>
            <person name="Bukari Y."/>
            <person name="Meinhardt L.W."/>
            <person name="Bailey B.A."/>
        </authorList>
    </citation>
    <scope>NUCLEOTIDE SEQUENCE [LARGE SCALE GENOMIC DNA]</scope>
    <source>
        <strain evidence="1 2">GH-76</strain>
    </source>
</reference>
<sequence>MSDTELPNELQMEAFAYGENGKRIEIKLHPRVPDDRLGKPRQIDEWGVDFAKKLLHDVKHAEKWKCEFCGGHAVLPKVQAAFWTHLSPPRLVLYIHETCNSSACKFRFELMLMELDVMPGTLNNIQFENDNDTPPVSGCCIKCGREKGDNTTAQLSRCATCRLTRWARLPWRQFAAGC</sequence>
<comment type="caution">
    <text evidence="1">The sequence shown here is derived from an EMBL/GenBank/DDBJ whole genome shotgun (WGS) entry which is preliminary data.</text>
</comment>
<gene>
    <name evidence="1" type="ORF">V5O48_013204</name>
</gene>
<keyword evidence="2" id="KW-1185">Reference proteome</keyword>